<name>A0ABR4ATD3_9LECA</name>
<accession>A0ABR4ATD3</accession>
<evidence type="ECO:0000313" key="2">
    <source>
        <dbReference type="Proteomes" id="UP001590951"/>
    </source>
</evidence>
<sequence>MADAADIEWQQILEDMSFNADILLNNWDSNAEVPDQSGDLDQWLNSNLSPNSFPDGSKDQQILSPPLFAGFIDQNKGHDGVSASQSEFSPPQVGTSEVELRCLVQSLQSQLEDKAGRIDCMNDYLGELQLWIHEISDLVNGLMEKQQNAVSFSSGAANQVLPDSKDLA</sequence>
<proteinExistence type="predicted"/>
<gene>
    <name evidence="1" type="ORF">ABVK25_010810</name>
</gene>
<dbReference type="EMBL" id="JBHFEH010000075">
    <property type="protein sequence ID" value="KAL2048957.1"/>
    <property type="molecule type" value="Genomic_DNA"/>
</dbReference>
<reference evidence="1 2" key="1">
    <citation type="submission" date="2024-09" db="EMBL/GenBank/DDBJ databases">
        <title>Rethinking Asexuality: The Enigmatic Case of Functional Sexual Genes in Lepraria (Stereocaulaceae).</title>
        <authorList>
            <person name="Doellman M."/>
            <person name="Sun Y."/>
            <person name="Barcenas-Pena A."/>
            <person name="Lumbsch H.T."/>
            <person name="Grewe F."/>
        </authorList>
    </citation>
    <scope>NUCLEOTIDE SEQUENCE [LARGE SCALE GENOMIC DNA]</scope>
    <source>
        <strain evidence="1 2">Grewe 0041</strain>
    </source>
</reference>
<keyword evidence="2" id="KW-1185">Reference proteome</keyword>
<evidence type="ECO:0000313" key="1">
    <source>
        <dbReference type="EMBL" id="KAL2048957.1"/>
    </source>
</evidence>
<protein>
    <submittedName>
        <fullName evidence="1">Uncharacterized protein</fullName>
    </submittedName>
</protein>
<organism evidence="1 2">
    <name type="scientific">Lepraria finkii</name>
    <dbReference type="NCBI Taxonomy" id="1340010"/>
    <lineage>
        <taxon>Eukaryota</taxon>
        <taxon>Fungi</taxon>
        <taxon>Dikarya</taxon>
        <taxon>Ascomycota</taxon>
        <taxon>Pezizomycotina</taxon>
        <taxon>Lecanoromycetes</taxon>
        <taxon>OSLEUM clade</taxon>
        <taxon>Lecanoromycetidae</taxon>
        <taxon>Lecanorales</taxon>
        <taxon>Lecanorineae</taxon>
        <taxon>Stereocaulaceae</taxon>
        <taxon>Lepraria</taxon>
    </lineage>
</organism>
<comment type="caution">
    <text evidence="1">The sequence shown here is derived from an EMBL/GenBank/DDBJ whole genome shotgun (WGS) entry which is preliminary data.</text>
</comment>
<dbReference type="Proteomes" id="UP001590951">
    <property type="component" value="Unassembled WGS sequence"/>
</dbReference>